<organism evidence="3 4">
    <name type="scientific">Empedobacter brevis NBRC 14943 = ATCC 43319</name>
    <dbReference type="NCBI Taxonomy" id="1218108"/>
    <lineage>
        <taxon>Bacteria</taxon>
        <taxon>Pseudomonadati</taxon>
        <taxon>Bacteroidota</taxon>
        <taxon>Flavobacteriia</taxon>
        <taxon>Flavobacteriales</taxon>
        <taxon>Weeksellaceae</taxon>
        <taxon>Empedobacter</taxon>
    </lineage>
</organism>
<name>A0A511NCP0_9FLAO</name>
<feature type="region of interest" description="Disordered" evidence="1">
    <location>
        <begin position="198"/>
        <end position="218"/>
    </location>
</feature>
<evidence type="ECO:0000313" key="3">
    <source>
        <dbReference type="EMBL" id="GEM50377.1"/>
    </source>
</evidence>
<keyword evidence="2" id="KW-0732">Signal</keyword>
<dbReference type="STRING" id="1218108.GCA_000382425_00166"/>
<evidence type="ECO:0008006" key="5">
    <source>
        <dbReference type="Google" id="ProtNLM"/>
    </source>
</evidence>
<dbReference type="EMBL" id="BJXC01000001">
    <property type="protein sequence ID" value="GEM50377.1"/>
    <property type="molecule type" value="Genomic_DNA"/>
</dbReference>
<evidence type="ECO:0000256" key="2">
    <source>
        <dbReference type="SAM" id="SignalP"/>
    </source>
</evidence>
<feature type="signal peptide" evidence="2">
    <location>
        <begin position="1"/>
        <end position="18"/>
    </location>
</feature>
<accession>A0A511NCP0</accession>
<gene>
    <name evidence="3" type="ORF">EB1_01670</name>
</gene>
<dbReference type="PROSITE" id="PS51257">
    <property type="entry name" value="PROKAR_LIPOPROTEIN"/>
    <property type="match status" value="1"/>
</dbReference>
<reference evidence="3 4" key="1">
    <citation type="submission" date="2019-07" db="EMBL/GenBank/DDBJ databases">
        <title>Whole genome shotgun sequence of Empedobacter brevis NBRC 14943.</title>
        <authorList>
            <person name="Hosoyama A."/>
            <person name="Uohara A."/>
            <person name="Ohji S."/>
            <person name="Ichikawa N."/>
        </authorList>
    </citation>
    <scope>NUCLEOTIDE SEQUENCE [LARGE SCALE GENOMIC DNA]</scope>
    <source>
        <strain evidence="3 4">NBRC 14943</strain>
    </source>
</reference>
<dbReference type="OrthoDB" id="1441919at2"/>
<feature type="compositionally biased region" description="Basic residues" evidence="1">
    <location>
        <begin position="209"/>
        <end position="218"/>
    </location>
</feature>
<comment type="caution">
    <text evidence="3">The sequence shown here is derived from an EMBL/GenBank/DDBJ whole genome shotgun (WGS) entry which is preliminary data.</text>
</comment>
<dbReference type="Proteomes" id="UP000321245">
    <property type="component" value="Unassembled WGS sequence"/>
</dbReference>
<dbReference type="GeneID" id="84648469"/>
<evidence type="ECO:0000313" key="4">
    <source>
        <dbReference type="Proteomes" id="UP000321245"/>
    </source>
</evidence>
<protein>
    <recommendedName>
        <fullName evidence="5">Lipoprotein</fullName>
    </recommendedName>
</protein>
<feature type="chain" id="PRO_5021946621" description="Lipoprotein" evidence="2">
    <location>
        <begin position="19"/>
        <end position="218"/>
    </location>
</feature>
<proteinExistence type="predicted"/>
<keyword evidence="4" id="KW-1185">Reference proteome</keyword>
<dbReference type="AlphaFoldDB" id="A0A511NCP0"/>
<sequence length="218" mass="24385">MKKIIFLAMLAVSSVTLTSCVNNDDGFYEPIPEIINVGQINYDGVSFPLRNAVVADIEKTANGYYYSVELSTNPVPKNGKLNGAYLYLEIFQRGDLNFNGNYITGSNDRGIAYIDYYENPTMQDYIPILNSGTFALLDEDFTSGSINLRNYFDGYNRSLLNTNFALRVVNGKTLTGDFDGLFDFIQLYNKSATKMETNAKSSSAERVKTGVRRPSVRK</sequence>
<evidence type="ECO:0000256" key="1">
    <source>
        <dbReference type="SAM" id="MobiDB-lite"/>
    </source>
</evidence>
<dbReference type="RefSeq" id="WP_019973666.1">
    <property type="nucleotide sequence ID" value="NZ_BJXC01000001.1"/>
</dbReference>